<reference evidence="1" key="1">
    <citation type="journal article" date="2014" name="Front. Microbiol.">
        <title>High frequency of phylogenetically diverse reductive dehalogenase-homologous genes in deep subseafloor sedimentary metagenomes.</title>
        <authorList>
            <person name="Kawai M."/>
            <person name="Futagami T."/>
            <person name="Toyoda A."/>
            <person name="Takaki Y."/>
            <person name="Nishi S."/>
            <person name="Hori S."/>
            <person name="Arai W."/>
            <person name="Tsubouchi T."/>
            <person name="Morono Y."/>
            <person name="Uchiyama I."/>
            <person name="Ito T."/>
            <person name="Fujiyama A."/>
            <person name="Inagaki F."/>
            <person name="Takami H."/>
        </authorList>
    </citation>
    <scope>NUCLEOTIDE SEQUENCE</scope>
    <source>
        <strain evidence="1">Expedition CK06-06</strain>
    </source>
</reference>
<proteinExistence type="predicted"/>
<gene>
    <name evidence="1" type="ORF">S12H4_17990</name>
</gene>
<dbReference type="EMBL" id="BARW01008847">
    <property type="protein sequence ID" value="GAI87636.1"/>
    <property type="molecule type" value="Genomic_DNA"/>
</dbReference>
<sequence>PENVDDCKAANSDIIKTPSEVPLSDIAFADLNSPSKTLVRRLFIALAKKTLGRVRGKFSGVVSIPDAERVMDYDTLLSEGNDEYNQVMERLDEYLEDLSPEKQIARAAQEAEDLNKHLKYRPLGFDVK</sequence>
<dbReference type="AlphaFoldDB" id="X1T8D4"/>
<evidence type="ECO:0000313" key="1">
    <source>
        <dbReference type="EMBL" id="GAI87636.1"/>
    </source>
</evidence>
<protein>
    <submittedName>
        <fullName evidence="1">Uncharacterized protein</fullName>
    </submittedName>
</protein>
<name>X1T8D4_9ZZZZ</name>
<accession>X1T8D4</accession>
<comment type="caution">
    <text evidence="1">The sequence shown here is derived from an EMBL/GenBank/DDBJ whole genome shotgun (WGS) entry which is preliminary data.</text>
</comment>
<organism evidence="1">
    <name type="scientific">marine sediment metagenome</name>
    <dbReference type="NCBI Taxonomy" id="412755"/>
    <lineage>
        <taxon>unclassified sequences</taxon>
        <taxon>metagenomes</taxon>
        <taxon>ecological metagenomes</taxon>
    </lineage>
</organism>
<feature type="non-terminal residue" evidence="1">
    <location>
        <position position="1"/>
    </location>
</feature>